<evidence type="ECO:0000256" key="7">
    <source>
        <dbReference type="SAM" id="SignalP"/>
    </source>
</evidence>
<evidence type="ECO:0000256" key="2">
    <source>
        <dbReference type="ARBA" id="ARBA00022614"/>
    </source>
</evidence>
<protein>
    <recommendedName>
        <fullName evidence="8">Leucine-rich repeat-containing N-terminal plant-type domain-containing protein</fullName>
    </recommendedName>
</protein>
<evidence type="ECO:0000256" key="3">
    <source>
        <dbReference type="ARBA" id="ARBA00022692"/>
    </source>
</evidence>
<dbReference type="PRINTS" id="PR00019">
    <property type="entry name" value="LEURICHRPT"/>
</dbReference>
<evidence type="ECO:0000256" key="1">
    <source>
        <dbReference type="ARBA" id="ARBA00004167"/>
    </source>
</evidence>
<dbReference type="SUPFAM" id="SSF52058">
    <property type="entry name" value="L domain-like"/>
    <property type="match status" value="2"/>
</dbReference>
<dbReference type="Gene3D" id="3.80.10.10">
    <property type="entry name" value="Ribonuclease Inhibitor"/>
    <property type="match status" value="5"/>
</dbReference>
<dbReference type="GO" id="GO:0016020">
    <property type="term" value="C:membrane"/>
    <property type="evidence" value="ECO:0007669"/>
    <property type="project" value="UniProtKB-SubCell"/>
</dbReference>
<feature type="domain" description="Leucine-rich repeat-containing N-terminal plant-type" evidence="8">
    <location>
        <begin position="26"/>
        <end position="64"/>
    </location>
</feature>
<dbReference type="Proteomes" id="UP000027138">
    <property type="component" value="Unassembled WGS sequence"/>
</dbReference>
<evidence type="ECO:0000259" key="8">
    <source>
        <dbReference type="Pfam" id="PF08263"/>
    </source>
</evidence>
<dbReference type="InterPro" id="IPR013210">
    <property type="entry name" value="LRR_N_plant-typ"/>
</dbReference>
<dbReference type="Pfam" id="PF00560">
    <property type="entry name" value="LRR_1"/>
    <property type="match status" value="6"/>
</dbReference>
<evidence type="ECO:0000313" key="9">
    <source>
        <dbReference type="EMBL" id="KDP27049.1"/>
    </source>
</evidence>
<keyword evidence="6" id="KW-0472">Membrane</keyword>
<dbReference type="InterPro" id="IPR001611">
    <property type="entry name" value="Leu-rich_rpt"/>
</dbReference>
<feature type="chain" id="PRO_5001643431" description="Leucine-rich repeat-containing N-terminal plant-type domain-containing protein" evidence="7">
    <location>
        <begin position="22"/>
        <end position="917"/>
    </location>
</feature>
<dbReference type="PANTHER" id="PTHR48057:SF29">
    <property type="entry name" value="OS02G0609900 PROTEIN"/>
    <property type="match status" value="1"/>
</dbReference>
<sequence length="917" mass="101428">MELQNPILPFLLIFLVANISAISCCHDNERLSLLSFKSHVTDPSNRLSSWQGQNCCTWHGIRCSTELHIISVDLRNPNPPTLKINMNSELVSMSNSTFSALTGTISSSLFALSHIRYLDLSFNNFKFSRIPPGIENLTQLTYLNLSNAMFSDSITTQISNLTSLEWLDLSCSLGVTDFSSISYNLSSQLNVQAGAEYTYINNGCYLSSWSLDWLRGLHKLKGLFLTGFDLSEAAKTTQWANPLSGLLNLRFLVLSNCKITGKIPIFQFLNLTQLSFLVMDFNSLTSEIPVQLTNLTSLLALDLTSSNLQGPIPYLPQLVGLHLGKTNLTVDLKSMFSVPWPKLEILDIRSTQVIGSIPPSIGNTTSLVSFVAYNCFIGGKIPSSMTNLSHIERLLLDFNRLVGELPPSISNLKSLKVLSLMQNSLQGNIPDSICNIPSLQYLALASNNLSGSLPDCITHFPNLQVLFLSLNSFTGTIQSMNFSKTSNPYIVGLGFNKLTVKLDQLLFPPNFQPQMLDLSSCNISGGIPDFFSNWAKLSFLSLAYNNFSGLIPSWLFNLPKLSYLDLSFNRLKGFLPPKILMNSFFGPTTLNLAGNFLEGQIPSFLENIDTIDLSGNNFTGYVPPQLGLGNAVYISLSDNELSGQIPLSFCQENNVLMFLDLSSNNLSGSIPNSLGNCKFLTFLNIAQNNFSNSVPTTLANVENLSYLDLTGNRFEGLFPSFEKLQNLEVLKMGYNKFAGKIPQFIGELKKLRILVLKSNSFNESIPQEINKLDRLQIMDLSNNKLSGFIPEKLNGLRTLVSRPTDGNLLGYVISGEYAGVELNMAYKGLVYQFDVVRTYLSGIDLSLNSLTGNIPQEMTLLKGLAMLNLSHNALSGEIPRGIGDMIGLQSLDLSFNNLNGFSFYKSFGFSWYYEFVI</sequence>
<dbReference type="SUPFAM" id="SSF52047">
    <property type="entry name" value="RNI-like"/>
    <property type="match status" value="2"/>
</dbReference>
<accession>A0A067K5F8</accession>
<dbReference type="InterPro" id="IPR052595">
    <property type="entry name" value="LRRC69/RLP"/>
</dbReference>
<dbReference type="SMART" id="SM00369">
    <property type="entry name" value="LRR_TYP"/>
    <property type="match status" value="10"/>
</dbReference>
<gene>
    <name evidence="9" type="ORF">JCGZ_20984</name>
</gene>
<dbReference type="FunFam" id="3.80.10.10:FF:000095">
    <property type="entry name" value="LRR receptor-like serine/threonine-protein kinase GSO1"/>
    <property type="match status" value="1"/>
</dbReference>
<dbReference type="AlphaFoldDB" id="A0A067K5F8"/>
<reference evidence="9 10" key="1">
    <citation type="journal article" date="2014" name="PLoS ONE">
        <title>Global Analysis of Gene Expression Profiles in Physic Nut (Jatropha curcas L.) Seedlings Exposed to Salt Stress.</title>
        <authorList>
            <person name="Zhang L."/>
            <person name="Zhang C."/>
            <person name="Wu P."/>
            <person name="Chen Y."/>
            <person name="Li M."/>
            <person name="Jiang H."/>
            <person name="Wu G."/>
        </authorList>
    </citation>
    <scope>NUCLEOTIDE SEQUENCE [LARGE SCALE GENOMIC DNA]</scope>
    <source>
        <strain evidence="10">cv. GZQX0401</strain>
        <tissue evidence="9">Young leaves</tissue>
    </source>
</reference>
<keyword evidence="5" id="KW-1133">Transmembrane helix</keyword>
<evidence type="ECO:0000256" key="5">
    <source>
        <dbReference type="ARBA" id="ARBA00022989"/>
    </source>
</evidence>
<keyword evidence="7" id="KW-0732">Signal</keyword>
<dbReference type="FunFam" id="3.80.10.10:FF:000383">
    <property type="entry name" value="Leucine-rich repeat receptor protein kinase EMS1"/>
    <property type="match status" value="1"/>
</dbReference>
<evidence type="ECO:0000256" key="4">
    <source>
        <dbReference type="ARBA" id="ARBA00022737"/>
    </source>
</evidence>
<dbReference type="PANTHER" id="PTHR48057">
    <property type="entry name" value="LEUCINE-RICH REPEAT SERINE/THREONINE-PROTEIN KINASE 1"/>
    <property type="match status" value="1"/>
</dbReference>
<comment type="subcellular location">
    <subcellularLocation>
        <location evidence="1">Membrane</location>
        <topology evidence="1">Single-pass membrane protein</topology>
    </subcellularLocation>
</comment>
<proteinExistence type="predicted"/>
<dbReference type="EMBL" id="KK914875">
    <property type="protein sequence ID" value="KDP27049.1"/>
    <property type="molecule type" value="Genomic_DNA"/>
</dbReference>
<name>A0A067K5F8_JATCU</name>
<dbReference type="InterPro" id="IPR032675">
    <property type="entry name" value="LRR_dom_sf"/>
</dbReference>
<organism evidence="9 10">
    <name type="scientific">Jatropha curcas</name>
    <name type="common">Barbados nut</name>
    <dbReference type="NCBI Taxonomy" id="180498"/>
    <lineage>
        <taxon>Eukaryota</taxon>
        <taxon>Viridiplantae</taxon>
        <taxon>Streptophyta</taxon>
        <taxon>Embryophyta</taxon>
        <taxon>Tracheophyta</taxon>
        <taxon>Spermatophyta</taxon>
        <taxon>Magnoliopsida</taxon>
        <taxon>eudicotyledons</taxon>
        <taxon>Gunneridae</taxon>
        <taxon>Pentapetalae</taxon>
        <taxon>rosids</taxon>
        <taxon>fabids</taxon>
        <taxon>Malpighiales</taxon>
        <taxon>Euphorbiaceae</taxon>
        <taxon>Crotonoideae</taxon>
        <taxon>Jatropheae</taxon>
        <taxon>Jatropha</taxon>
    </lineage>
</organism>
<dbReference type="STRING" id="180498.A0A067K5F8"/>
<dbReference type="Pfam" id="PF08263">
    <property type="entry name" value="LRRNT_2"/>
    <property type="match status" value="1"/>
</dbReference>
<keyword evidence="4" id="KW-0677">Repeat</keyword>
<feature type="signal peptide" evidence="7">
    <location>
        <begin position="1"/>
        <end position="21"/>
    </location>
</feature>
<evidence type="ECO:0000313" key="10">
    <source>
        <dbReference type="Proteomes" id="UP000027138"/>
    </source>
</evidence>
<dbReference type="InterPro" id="IPR003591">
    <property type="entry name" value="Leu-rich_rpt_typical-subtyp"/>
</dbReference>
<keyword evidence="10" id="KW-1185">Reference proteome</keyword>
<evidence type="ECO:0000256" key="6">
    <source>
        <dbReference type="ARBA" id="ARBA00023136"/>
    </source>
</evidence>
<dbReference type="Pfam" id="PF13855">
    <property type="entry name" value="LRR_8"/>
    <property type="match status" value="3"/>
</dbReference>
<keyword evidence="2" id="KW-0433">Leucine-rich repeat</keyword>
<dbReference type="OrthoDB" id="1600340at2759"/>
<keyword evidence="3" id="KW-0812">Transmembrane</keyword>